<dbReference type="GO" id="GO:0034587">
    <property type="term" value="P:piRNA processing"/>
    <property type="evidence" value="ECO:0007669"/>
    <property type="project" value="TreeGrafter"/>
</dbReference>
<dbReference type="Pfam" id="PF00567">
    <property type="entry name" value="TUDOR"/>
    <property type="match status" value="2"/>
</dbReference>
<dbReference type="GO" id="GO:0030719">
    <property type="term" value="P:P granule organization"/>
    <property type="evidence" value="ECO:0007669"/>
    <property type="project" value="TreeGrafter"/>
</dbReference>
<reference evidence="8 9" key="1">
    <citation type="journal article" date="2018" name="Gigascience">
        <title>Genomes of trombidid mites reveal novel predicted allergens and laterally-transferred genes associated with secondary metabolism.</title>
        <authorList>
            <person name="Dong X."/>
            <person name="Chaisiri K."/>
            <person name="Xia D."/>
            <person name="Armstrong S.D."/>
            <person name="Fang Y."/>
            <person name="Donnelly M.J."/>
            <person name="Kadowaki T."/>
            <person name="McGarry J.W."/>
            <person name="Darby A.C."/>
            <person name="Makepeace B.L."/>
        </authorList>
    </citation>
    <scope>NUCLEOTIDE SEQUENCE [LARGE SCALE GENOMIC DNA]</scope>
    <source>
        <strain evidence="8">UoL-UT</strain>
    </source>
</reference>
<dbReference type="PANTHER" id="PTHR22948">
    <property type="entry name" value="TUDOR DOMAIN CONTAINING PROTEIN"/>
    <property type="match status" value="1"/>
</dbReference>
<sequence>MSADMNTVKMAIRAVLQCNKHGLQIRKLVADYKELNGSFIPFKVFGYKTIEDFLRAIPDTVTLTQGQETFVQFTQCADTAHIEKLVRGQRTNKKKPLRAHAPKPLSSRRYNNHEGPARRETTVPRFQTRNRTSNYQNRGNQNNRNDFQPRYQATIDEWDAAPITPKPNNTTDNRARTNFQNRSQSLDDSDASPNPTTKPTYDWGTSNASSPSTPPGSTWSAMSSVKPRGAQVTSHFPLTPRQPQSRPVNNSVGENSRTQRNSPRDNHFPLQRQSDSFSSYSANVMPERTVVFENQNEISRNTSGTGNTASRPQQTMKPDIRITRKDNGITVVRNQSISSGSRASSRKLFKNRIELTWRNYNNIASQTSKTLLADLISEKQLSAPKYKSLGYTDKHSKRMQYLGIVEVGESKWLSHPSSFPTPEEAEEEAARKAYEQLKSQSSVAETGSINTDKLLSDIADILLLDKYKLMFHNGVEKNYKEKFQKSLPLNWLEIVGNSSRFEVERKEYTNKVVITVGLSTKKDNHSSQTSVTPPEAESATDFGITDQQLIDAQAMPDSLVLPGTETWDVIVTKVIAANEVIVRLFETSDKYVNLLDDMHAYYTENPKPVKEVVVGKIYAAKFEEVTYRVHVQRIDQNEVSCVYVDEGGEEKLSISLLHELLPKFLELPFQAFSCLLADLKYYASSVLGRDYLEDIINKVNDSVVVAMPTQREDPIEIKLYDTSNPDDRELNDELIQYLKSHYYDDFFKPGVESPVAVMNVSDTGDFQVQIMDKLYHRLEAAQTSVNTTCKHKLTRTPTLEELNSILPQVCCYSLFEDNWYRAEVLEANSEDKIKVVYPDYGNEEEVNISNLRFVDSTLDPLHCIPYLVSSKCRLDNVPNDSKLKWCSKTTEKYNEIIGESSPLTMKVIHNASNLSPPLIELFVTINNDPIVVNMKLAACKDVFEVITENGEESRRESLPDILKPIVAPLTNGIKSEGKIQYFLK</sequence>
<organism evidence="8 9">
    <name type="scientific">Leptotrombidium deliense</name>
    <dbReference type="NCBI Taxonomy" id="299467"/>
    <lineage>
        <taxon>Eukaryota</taxon>
        <taxon>Metazoa</taxon>
        <taxon>Ecdysozoa</taxon>
        <taxon>Arthropoda</taxon>
        <taxon>Chelicerata</taxon>
        <taxon>Arachnida</taxon>
        <taxon>Acari</taxon>
        <taxon>Acariformes</taxon>
        <taxon>Trombidiformes</taxon>
        <taxon>Prostigmata</taxon>
        <taxon>Anystina</taxon>
        <taxon>Parasitengona</taxon>
        <taxon>Trombiculoidea</taxon>
        <taxon>Trombiculidae</taxon>
        <taxon>Leptotrombidium</taxon>
    </lineage>
</organism>
<dbReference type="PROSITE" id="PS51644">
    <property type="entry name" value="HTH_OST"/>
    <property type="match status" value="1"/>
</dbReference>
<feature type="compositionally biased region" description="Basic residues" evidence="5">
    <location>
        <begin position="90"/>
        <end position="101"/>
    </location>
</feature>
<dbReference type="SUPFAM" id="SSF63748">
    <property type="entry name" value="Tudor/PWWP/MBT"/>
    <property type="match status" value="2"/>
</dbReference>
<keyword evidence="2" id="KW-0963">Cytoplasm</keyword>
<dbReference type="SUPFAM" id="SSF54768">
    <property type="entry name" value="dsRNA-binding domain-like"/>
    <property type="match status" value="1"/>
</dbReference>
<dbReference type="InterPro" id="IPR025605">
    <property type="entry name" value="OST-HTH/LOTUS_dom"/>
</dbReference>
<dbReference type="Gene3D" id="3.30.160.20">
    <property type="match status" value="1"/>
</dbReference>
<dbReference type="VEuPathDB" id="VectorBase:LDEU006773"/>
<evidence type="ECO:0000256" key="1">
    <source>
        <dbReference type="ARBA" id="ARBA00004496"/>
    </source>
</evidence>
<gene>
    <name evidence="8" type="ORF">B4U80_13104</name>
</gene>
<feature type="compositionally biased region" description="Basic and acidic residues" evidence="5">
    <location>
        <begin position="111"/>
        <end position="122"/>
    </location>
</feature>
<dbReference type="GO" id="GO:0007283">
    <property type="term" value="P:spermatogenesis"/>
    <property type="evidence" value="ECO:0007669"/>
    <property type="project" value="UniProtKB-KW"/>
</dbReference>
<dbReference type="CDD" id="cd09972">
    <property type="entry name" value="LOTUS_TDRD_OSKAR"/>
    <property type="match status" value="1"/>
</dbReference>
<feature type="compositionally biased region" description="Polar residues" evidence="5">
    <location>
        <begin position="231"/>
        <end position="261"/>
    </location>
</feature>
<evidence type="ECO:0000256" key="2">
    <source>
        <dbReference type="ARBA" id="ARBA00022490"/>
    </source>
</evidence>
<evidence type="ECO:0000259" key="7">
    <source>
        <dbReference type="PROSITE" id="PS51644"/>
    </source>
</evidence>
<proteinExistence type="predicted"/>
<dbReference type="STRING" id="299467.A0A443SCN3"/>
<dbReference type="Gene3D" id="3.30.420.610">
    <property type="entry name" value="LOTUS domain-like"/>
    <property type="match status" value="1"/>
</dbReference>
<dbReference type="CDD" id="cd20379">
    <property type="entry name" value="Tudor_dTUD-like"/>
    <property type="match status" value="1"/>
</dbReference>
<dbReference type="SMART" id="SM00333">
    <property type="entry name" value="TUDOR"/>
    <property type="match status" value="2"/>
</dbReference>
<evidence type="ECO:0000256" key="5">
    <source>
        <dbReference type="SAM" id="MobiDB-lite"/>
    </source>
</evidence>
<dbReference type="Proteomes" id="UP000288716">
    <property type="component" value="Unassembled WGS sequence"/>
</dbReference>
<evidence type="ECO:0000313" key="8">
    <source>
        <dbReference type="EMBL" id="RWS25267.1"/>
    </source>
</evidence>
<feature type="compositionally biased region" description="Polar residues" evidence="5">
    <location>
        <begin position="182"/>
        <end position="199"/>
    </location>
</feature>
<dbReference type="EMBL" id="NCKV01003894">
    <property type="protein sequence ID" value="RWS25267.1"/>
    <property type="molecule type" value="Genomic_DNA"/>
</dbReference>
<dbReference type="PROSITE" id="PS50304">
    <property type="entry name" value="TUDOR"/>
    <property type="match status" value="1"/>
</dbReference>
<feature type="compositionally biased region" description="Polar residues" evidence="5">
    <location>
        <begin position="124"/>
        <end position="133"/>
    </location>
</feature>
<feature type="compositionally biased region" description="Polar residues" evidence="5">
    <location>
        <begin position="166"/>
        <end position="176"/>
    </location>
</feature>
<dbReference type="InterPro" id="IPR050621">
    <property type="entry name" value="Tudor_domain_containing"/>
</dbReference>
<feature type="compositionally biased region" description="Low complexity" evidence="5">
    <location>
        <begin position="205"/>
        <end position="220"/>
    </location>
</feature>
<feature type="domain" description="HTH OST-type" evidence="7">
    <location>
        <begin position="4"/>
        <end position="79"/>
    </location>
</feature>
<dbReference type="OrthoDB" id="6497946at2759"/>
<accession>A0A443SCN3</accession>
<protein>
    <submittedName>
        <fullName evidence="8">Tudor domain-containing protein 7-like isoform X1</fullName>
    </submittedName>
</protein>
<keyword evidence="9" id="KW-1185">Reference proteome</keyword>
<dbReference type="GO" id="GO:0043186">
    <property type="term" value="C:P granule"/>
    <property type="evidence" value="ECO:0007669"/>
    <property type="project" value="TreeGrafter"/>
</dbReference>
<feature type="region of interest" description="Disordered" evidence="5">
    <location>
        <begin position="87"/>
        <end position="147"/>
    </location>
</feature>
<comment type="caution">
    <text evidence="8">The sequence shown here is derived from an EMBL/GenBank/DDBJ whole genome shotgun (WGS) entry which is preliminary data.</text>
</comment>
<evidence type="ECO:0000259" key="6">
    <source>
        <dbReference type="PROSITE" id="PS50304"/>
    </source>
</evidence>
<name>A0A443SCN3_9ACAR</name>
<evidence type="ECO:0000256" key="4">
    <source>
        <dbReference type="ARBA" id="ARBA00022871"/>
    </source>
</evidence>
<dbReference type="Pfam" id="PF12872">
    <property type="entry name" value="OST-HTH"/>
    <property type="match status" value="1"/>
</dbReference>
<feature type="region of interest" description="Disordered" evidence="5">
    <location>
        <begin position="182"/>
        <end position="273"/>
    </location>
</feature>
<evidence type="ECO:0000313" key="9">
    <source>
        <dbReference type="Proteomes" id="UP000288716"/>
    </source>
</evidence>
<dbReference type="InterPro" id="IPR035437">
    <property type="entry name" value="SNase_OB-fold_sf"/>
</dbReference>
<feature type="compositionally biased region" description="Low complexity" evidence="5">
    <location>
        <begin position="134"/>
        <end position="145"/>
    </location>
</feature>
<keyword evidence="4" id="KW-0221">Differentiation</keyword>
<dbReference type="Gene3D" id="2.40.50.90">
    <property type="match status" value="2"/>
</dbReference>
<feature type="domain" description="Tudor" evidence="6">
    <location>
        <begin position="803"/>
        <end position="861"/>
    </location>
</feature>
<dbReference type="PANTHER" id="PTHR22948:SF29">
    <property type="entry name" value="FI02030P-RELATED"/>
    <property type="match status" value="1"/>
</dbReference>
<dbReference type="InterPro" id="IPR002999">
    <property type="entry name" value="Tudor"/>
</dbReference>
<comment type="subcellular location">
    <subcellularLocation>
        <location evidence="1">Cytoplasm</location>
    </subcellularLocation>
</comment>
<feature type="region of interest" description="Disordered" evidence="5">
    <location>
        <begin position="157"/>
        <end position="176"/>
    </location>
</feature>
<dbReference type="InterPro" id="IPR041966">
    <property type="entry name" value="LOTUS-like"/>
</dbReference>
<dbReference type="AlphaFoldDB" id="A0A443SCN3"/>
<evidence type="ECO:0000256" key="3">
    <source>
        <dbReference type="ARBA" id="ARBA00022737"/>
    </source>
</evidence>
<keyword evidence="4" id="KW-0744">Spermatogenesis</keyword>
<keyword evidence="3" id="KW-0677">Repeat</keyword>
<dbReference type="Gene3D" id="2.30.30.140">
    <property type="match status" value="2"/>
</dbReference>